<keyword evidence="2" id="KW-1185">Reference proteome</keyword>
<dbReference type="EMBL" id="ML179919">
    <property type="protein sequence ID" value="THU80292.1"/>
    <property type="molecule type" value="Genomic_DNA"/>
</dbReference>
<evidence type="ECO:0000313" key="2">
    <source>
        <dbReference type="Proteomes" id="UP000297245"/>
    </source>
</evidence>
<organism evidence="1 2">
    <name type="scientific">Dendrothele bispora (strain CBS 962.96)</name>
    <dbReference type="NCBI Taxonomy" id="1314807"/>
    <lineage>
        <taxon>Eukaryota</taxon>
        <taxon>Fungi</taxon>
        <taxon>Dikarya</taxon>
        <taxon>Basidiomycota</taxon>
        <taxon>Agaricomycotina</taxon>
        <taxon>Agaricomycetes</taxon>
        <taxon>Agaricomycetidae</taxon>
        <taxon>Agaricales</taxon>
        <taxon>Agaricales incertae sedis</taxon>
        <taxon>Dendrothele</taxon>
    </lineage>
</organism>
<feature type="non-terminal residue" evidence="1">
    <location>
        <position position="1"/>
    </location>
</feature>
<dbReference type="OrthoDB" id="3004525at2759"/>
<accession>A0A4S8KWE5</accession>
<evidence type="ECO:0008006" key="3">
    <source>
        <dbReference type="Google" id="ProtNLM"/>
    </source>
</evidence>
<dbReference type="AlphaFoldDB" id="A0A4S8KWE5"/>
<sequence length="58" mass="6809">YRCRDCHGRRMLCRECCLTSHRYNPFHRIEIWEGSSYKVGTLDAIGFVLNMGHATDEC</sequence>
<name>A0A4S8KWE5_DENBC</name>
<feature type="non-terminal residue" evidence="1">
    <location>
        <position position="58"/>
    </location>
</feature>
<reference evidence="1 2" key="1">
    <citation type="journal article" date="2019" name="Nat. Ecol. Evol.">
        <title>Megaphylogeny resolves global patterns of mushroom evolution.</title>
        <authorList>
            <person name="Varga T."/>
            <person name="Krizsan K."/>
            <person name="Foldi C."/>
            <person name="Dima B."/>
            <person name="Sanchez-Garcia M."/>
            <person name="Sanchez-Ramirez S."/>
            <person name="Szollosi G.J."/>
            <person name="Szarkandi J.G."/>
            <person name="Papp V."/>
            <person name="Albert L."/>
            <person name="Andreopoulos W."/>
            <person name="Angelini C."/>
            <person name="Antonin V."/>
            <person name="Barry K.W."/>
            <person name="Bougher N.L."/>
            <person name="Buchanan P."/>
            <person name="Buyck B."/>
            <person name="Bense V."/>
            <person name="Catcheside P."/>
            <person name="Chovatia M."/>
            <person name="Cooper J."/>
            <person name="Damon W."/>
            <person name="Desjardin D."/>
            <person name="Finy P."/>
            <person name="Geml J."/>
            <person name="Haridas S."/>
            <person name="Hughes K."/>
            <person name="Justo A."/>
            <person name="Karasinski D."/>
            <person name="Kautmanova I."/>
            <person name="Kiss B."/>
            <person name="Kocsube S."/>
            <person name="Kotiranta H."/>
            <person name="LaButti K.M."/>
            <person name="Lechner B.E."/>
            <person name="Liimatainen K."/>
            <person name="Lipzen A."/>
            <person name="Lukacs Z."/>
            <person name="Mihaltcheva S."/>
            <person name="Morgado L.N."/>
            <person name="Niskanen T."/>
            <person name="Noordeloos M.E."/>
            <person name="Ohm R.A."/>
            <person name="Ortiz-Santana B."/>
            <person name="Ovrebo C."/>
            <person name="Racz N."/>
            <person name="Riley R."/>
            <person name="Savchenko A."/>
            <person name="Shiryaev A."/>
            <person name="Soop K."/>
            <person name="Spirin V."/>
            <person name="Szebenyi C."/>
            <person name="Tomsovsky M."/>
            <person name="Tulloss R.E."/>
            <person name="Uehling J."/>
            <person name="Grigoriev I.V."/>
            <person name="Vagvolgyi C."/>
            <person name="Papp T."/>
            <person name="Martin F.M."/>
            <person name="Miettinen O."/>
            <person name="Hibbett D.S."/>
            <person name="Nagy L.G."/>
        </authorList>
    </citation>
    <scope>NUCLEOTIDE SEQUENCE [LARGE SCALE GENOMIC DNA]</scope>
    <source>
        <strain evidence="1 2">CBS 962.96</strain>
    </source>
</reference>
<evidence type="ECO:0000313" key="1">
    <source>
        <dbReference type="EMBL" id="THU80292.1"/>
    </source>
</evidence>
<proteinExistence type="predicted"/>
<dbReference type="Proteomes" id="UP000297245">
    <property type="component" value="Unassembled WGS sequence"/>
</dbReference>
<gene>
    <name evidence="1" type="ORF">K435DRAFT_585037</name>
</gene>
<protein>
    <recommendedName>
        <fullName evidence="3">CxC2-like cysteine cluster KDZ transposase-associated domain-containing protein</fullName>
    </recommendedName>
</protein>